<reference evidence="3 4" key="1">
    <citation type="submission" date="2015-09" db="EMBL/GenBank/DDBJ databases">
        <authorList>
            <consortium name="Pathogen Informatics"/>
        </authorList>
    </citation>
    <scope>NUCLEOTIDE SEQUENCE [LARGE SCALE GENOMIC DNA]</scope>
    <source>
        <strain evidence="3 4">2789STDY5834914</strain>
    </source>
</reference>
<evidence type="ECO:0000256" key="2">
    <source>
        <dbReference type="SAM" id="Phobius"/>
    </source>
</evidence>
<feature type="transmembrane region" description="Helical" evidence="2">
    <location>
        <begin position="65"/>
        <end position="89"/>
    </location>
</feature>
<dbReference type="AlphaFoldDB" id="A0A174KR37"/>
<gene>
    <name evidence="3" type="ORF">ERS852526_00459</name>
</gene>
<sequence length="117" mass="13291">MNIRLQIIVAIILIIALCVIVNMIRKKRLELRYALAWLIVGVGTLVLDCFPILTTELAELIGVASPINMLFFLGFCFSLVIIFVLTVAISRVSIRMKQLTQELALYEKKVNDELKNR</sequence>
<dbReference type="GeneID" id="96227765"/>
<evidence type="ECO:0000313" key="4">
    <source>
        <dbReference type="Proteomes" id="UP000095485"/>
    </source>
</evidence>
<keyword evidence="2" id="KW-0812">Transmembrane</keyword>
<dbReference type="Pfam" id="PF10066">
    <property type="entry name" value="DUF2304"/>
    <property type="match status" value="1"/>
</dbReference>
<protein>
    <submittedName>
        <fullName evidence="3">Uncharacterized conserved protein</fullName>
    </submittedName>
</protein>
<dbReference type="RefSeq" id="WP_055281622.1">
    <property type="nucleotide sequence ID" value="NZ_CAXSPU010000016.1"/>
</dbReference>
<evidence type="ECO:0000256" key="1">
    <source>
        <dbReference type="SAM" id="Coils"/>
    </source>
</evidence>
<evidence type="ECO:0000313" key="3">
    <source>
        <dbReference type="EMBL" id="CUP11710.1"/>
    </source>
</evidence>
<keyword evidence="1" id="KW-0175">Coiled coil</keyword>
<dbReference type="InterPro" id="IPR019277">
    <property type="entry name" value="DUF2304"/>
</dbReference>
<dbReference type="EMBL" id="CZAY01000003">
    <property type="protein sequence ID" value="CUP11710.1"/>
    <property type="molecule type" value="Genomic_DNA"/>
</dbReference>
<feature type="coiled-coil region" evidence="1">
    <location>
        <begin position="89"/>
        <end position="116"/>
    </location>
</feature>
<organism evidence="3 4">
    <name type="scientific">Dorea longicatena</name>
    <dbReference type="NCBI Taxonomy" id="88431"/>
    <lineage>
        <taxon>Bacteria</taxon>
        <taxon>Bacillati</taxon>
        <taxon>Bacillota</taxon>
        <taxon>Clostridia</taxon>
        <taxon>Lachnospirales</taxon>
        <taxon>Lachnospiraceae</taxon>
        <taxon>Dorea</taxon>
    </lineage>
</organism>
<proteinExistence type="predicted"/>
<keyword evidence="2" id="KW-0472">Membrane</keyword>
<dbReference type="OrthoDB" id="2876319at2"/>
<dbReference type="Proteomes" id="UP000095485">
    <property type="component" value="Unassembled WGS sequence"/>
</dbReference>
<keyword evidence="2" id="KW-1133">Transmembrane helix</keyword>
<feature type="transmembrane region" description="Helical" evidence="2">
    <location>
        <begin position="31"/>
        <end position="53"/>
    </location>
</feature>
<feature type="transmembrane region" description="Helical" evidence="2">
    <location>
        <begin position="6"/>
        <end position="24"/>
    </location>
</feature>
<name>A0A174KR37_9FIRM</name>
<accession>A0A174KR37</accession>